<evidence type="ECO:0000313" key="3">
    <source>
        <dbReference type="Proteomes" id="UP000017133"/>
    </source>
</evidence>
<gene>
    <name evidence="2" type="ORF">O185_01505</name>
</gene>
<dbReference type="EMBL" id="AXDT01000015">
    <property type="protein sequence ID" value="ERT14835.1"/>
    <property type="molecule type" value="Genomic_DNA"/>
</dbReference>
<sequence length="61" mass="6448">MNVTKVLLIALIASVSALLTLWVAGGLTTSGWYIPIVFLVIASVISDRIGLGSISEFLKSK</sequence>
<dbReference type="Proteomes" id="UP000017133">
    <property type="component" value="Unassembled WGS sequence"/>
</dbReference>
<dbReference type="AlphaFoldDB" id="U7R4U1"/>
<comment type="caution">
    <text evidence="2">The sequence shown here is derived from an EMBL/GenBank/DDBJ whole genome shotgun (WGS) entry which is preliminary data.</text>
</comment>
<evidence type="ECO:0000313" key="2">
    <source>
        <dbReference type="EMBL" id="ERT14835.1"/>
    </source>
</evidence>
<feature type="transmembrane region" description="Helical" evidence="1">
    <location>
        <begin position="31"/>
        <end position="51"/>
    </location>
</feature>
<feature type="transmembrane region" description="Helical" evidence="1">
    <location>
        <begin position="7"/>
        <end position="25"/>
    </location>
</feature>
<keyword evidence="1" id="KW-1133">Transmembrane helix</keyword>
<organism evidence="2 3">
    <name type="scientific">Photorhabdus temperata J3</name>
    <dbReference type="NCBI Taxonomy" id="1389415"/>
    <lineage>
        <taxon>Bacteria</taxon>
        <taxon>Pseudomonadati</taxon>
        <taxon>Pseudomonadota</taxon>
        <taxon>Gammaproteobacteria</taxon>
        <taxon>Enterobacterales</taxon>
        <taxon>Morganellaceae</taxon>
        <taxon>Photorhabdus</taxon>
    </lineage>
</organism>
<dbReference type="RefSeq" id="WP_023043503.1">
    <property type="nucleotide sequence ID" value="NZ_AXDT01000015.1"/>
</dbReference>
<name>U7R4U1_PHOTE</name>
<keyword evidence="3" id="KW-1185">Reference proteome</keyword>
<keyword evidence="1" id="KW-0472">Membrane</keyword>
<proteinExistence type="predicted"/>
<accession>U7R4U1</accession>
<evidence type="ECO:0000256" key="1">
    <source>
        <dbReference type="SAM" id="Phobius"/>
    </source>
</evidence>
<keyword evidence="1" id="KW-0812">Transmembrane</keyword>
<protein>
    <submittedName>
        <fullName evidence="2">Uncharacterized protein</fullName>
    </submittedName>
</protein>
<reference evidence="2 3" key="1">
    <citation type="submission" date="2013-10" db="EMBL/GenBank/DDBJ databases">
        <title>Whole Genome Shotgun Sequence of Photorhabdus temperata J3.</title>
        <authorList>
            <person name="Park G.-S."/>
            <person name="Hong S.-J."/>
            <person name="Shin J.-H."/>
        </authorList>
    </citation>
    <scope>NUCLEOTIDE SEQUENCE [LARGE SCALE GENOMIC DNA]</scope>
    <source>
        <strain evidence="2 3">J3</strain>
    </source>
</reference>